<organism evidence="1 2">
    <name type="scientific">Flaviramulus basaltis</name>
    <dbReference type="NCBI Taxonomy" id="369401"/>
    <lineage>
        <taxon>Bacteria</taxon>
        <taxon>Pseudomonadati</taxon>
        <taxon>Bacteroidota</taxon>
        <taxon>Flavobacteriia</taxon>
        <taxon>Flavobacteriales</taxon>
        <taxon>Flavobacteriaceae</taxon>
        <taxon>Flaviramulus</taxon>
    </lineage>
</organism>
<accession>A0A1K2IGL9</accession>
<dbReference type="EMBL" id="FPKV01000001">
    <property type="protein sequence ID" value="SFZ90819.1"/>
    <property type="molecule type" value="Genomic_DNA"/>
</dbReference>
<sequence>MCNFLRNSTFILNYNQLGNKFMKLKNNIIALLFILVSYLGTSQEGLPIYTDYLTDNYYLIHPSMAGIANCSKLRITGRQQWFGQDDAPKLLTMSVNGRIGDSPSAIGAILFADENGYHSQKGAYFTYAHHLLFSRSEVDLNMLSFGLSAGFIQYQLDETTFLFDGPDPIVEGIVQNETNFNIDFGFSYHYLDFYAHGTIKNVLKNAGVNNDIEITSNLTRYLLSLGNVFSKFGSTWSYEPSVMFQYKDGTKESTIDLNAKVYKQMDFGKVWGGLSYRQSLDGAEYLTSSNSVNSQKLQQLSPILGVNYNNFMFAYNYTYQTNSVVFTSGGFHQLTLGYNFNCRRERYECNCPAVN</sequence>
<dbReference type="AlphaFoldDB" id="A0A1K2IGL9"/>
<keyword evidence="2" id="KW-1185">Reference proteome</keyword>
<protein>
    <submittedName>
        <fullName evidence="1">Type IX secretion system membrane protein, PorP/SprF family</fullName>
    </submittedName>
</protein>
<gene>
    <name evidence="1" type="ORF">SAMN05428642_1011157</name>
</gene>
<dbReference type="InterPro" id="IPR019861">
    <property type="entry name" value="PorP/SprF_Bacteroidetes"/>
</dbReference>
<dbReference type="Proteomes" id="UP000182544">
    <property type="component" value="Unassembled WGS sequence"/>
</dbReference>
<evidence type="ECO:0000313" key="2">
    <source>
        <dbReference type="Proteomes" id="UP000182544"/>
    </source>
</evidence>
<name>A0A1K2IGL9_9FLAO</name>
<dbReference type="Pfam" id="PF11751">
    <property type="entry name" value="PorP_SprF"/>
    <property type="match status" value="1"/>
</dbReference>
<evidence type="ECO:0000313" key="1">
    <source>
        <dbReference type="EMBL" id="SFZ90819.1"/>
    </source>
</evidence>
<proteinExistence type="predicted"/>
<dbReference type="STRING" id="369401.SAMN05428642_1011157"/>
<dbReference type="NCBIfam" id="TIGR03519">
    <property type="entry name" value="T9SS_PorP_fam"/>
    <property type="match status" value="1"/>
</dbReference>
<reference evidence="1 2" key="1">
    <citation type="submission" date="2016-10" db="EMBL/GenBank/DDBJ databases">
        <authorList>
            <person name="de Groot N.N."/>
        </authorList>
    </citation>
    <scope>NUCLEOTIDE SEQUENCE [LARGE SCALE GENOMIC DNA]</scope>
    <source>
        <strain evidence="1 2">DSM 18180</strain>
    </source>
</reference>